<dbReference type="RefSeq" id="WP_237872072.1">
    <property type="nucleotide sequence ID" value="NZ_JAKLTR010000007.1"/>
</dbReference>
<keyword evidence="2" id="KW-1185">Reference proteome</keyword>
<accession>A0ABS9KRV2</accession>
<gene>
    <name evidence="1" type="ORF">LZZ85_12280</name>
</gene>
<dbReference type="EMBL" id="JAKLTR010000007">
    <property type="protein sequence ID" value="MCG2615067.1"/>
    <property type="molecule type" value="Genomic_DNA"/>
</dbReference>
<organism evidence="1 2">
    <name type="scientific">Terrimonas ginsenosidimutans</name>
    <dbReference type="NCBI Taxonomy" id="2908004"/>
    <lineage>
        <taxon>Bacteria</taxon>
        <taxon>Pseudomonadati</taxon>
        <taxon>Bacteroidota</taxon>
        <taxon>Chitinophagia</taxon>
        <taxon>Chitinophagales</taxon>
        <taxon>Chitinophagaceae</taxon>
        <taxon>Terrimonas</taxon>
    </lineage>
</organism>
<proteinExistence type="predicted"/>
<dbReference type="Proteomes" id="UP001165367">
    <property type="component" value="Unassembled WGS sequence"/>
</dbReference>
<evidence type="ECO:0000313" key="1">
    <source>
        <dbReference type="EMBL" id="MCG2615067.1"/>
    </source>
</evidence>
<sequence length="89" mass="10273">MNKWPITLDFEQWKLGVQSEKKGPNCFHFLLDDQHASVFIDITIQTDPGKLFFDIDATNSTKHWDAAKQLTISNALADALRQHKQYWPG</sequence>
<protein>
    <recommendedName>
        <fullName evidence="3">DUF3630 family protein</fullName>
    </recommendedName>
</protein>
<reference evidence="1" key="1">
    <citation type="submission" date="2022-01" db="EMBL/GenBank/DDBJ databases">
        <authorList>
            <person name="Jo J.-H."/>
            <person name="Im W.-T."/>
        </authorList>
    </citation>
    <scope>NUCLEOTIDE SEQUENCE</scope>
    <source>
        <strain evidence="1">NA20</strain>
    </source>
</reference>
<evidence type="ECO:0008006" key="3">
    <source>
        <dbReference type="Google" id="ProtNLM"/>
    </source>
</evidence>
<evidence type="ECO:0000313" key="2">
    <source>
        <dbReference type="Proteomes" id="UP001165367"/>
    </source>
</evidence>
<comment type="caution">
    <text evidence="1">The sequence shown here is derived from an EMBL/GenBank/DDBJ whole genome shotgun (WGS) entry which is preliminary data.</text>
</comment>
<name>A0ABS9KRV2_9BACT</name>